<dbReference type="PANTHER" id="PTHR30212">
    <property type="entry name" value="PROTEIN YIIM"/>
    <property type="match status" value="1"/>
</dbReference>
<dbReference type="GO" id="GO:0046872">
    <property type="term" value="F:metal ion binding"/>
    <property type="evidence" value="ECO:0007669"/>
    <property type="project" value="UniProtKB-KW"/>
</dbReference>
<dbReference type="STRING" id="1804984.AYM40_12340"/>
<dbReference type="SUPFAM" id="SSF52343">
    <property type="entry name" value="Ferredoxin reductase-like, C-terminal NADP-linked domain"/>
    <property type="match status" value="1"/>
</dbReference>
<dbReference type="Gene3D" id="3.40.50.80">
    <property type="entry name" value="Nucleotide-binding domain of ferredoxin-NADP reductase (FNR) module"/>
    <property type="match status" value="1"/>
</dbReference>
<dbReference type="SUPFAM" id="SSF63380">
    <property type="entry name" value="Riboflavin synthase domain-like"/>
    <property type="match status" value="1"/>
</dbReference>
<evidence type="ECO:0000259" key="10">
    <source>
        <dbReference type="PROSITE" id="PS51384"/>
    </source>
</evidence>
<evidence type="ECO:0000256" key="7">
    <source>
        <dbReference type="ARBA" id="ARBA00023004"/>
    </source>
</evidence>
<evidence type="ECO:0000313" key="11">
    <source>
        <dbReference type="EMBL" id="ANB73064.1"/>
    </source>
</evidence>
<dbReference type="CDD" id="cd06185">
    <property type="entry name" value="PDR_like"/>
    <property type="match status" value="1"/>
</dbReference>
<evidence type="ECO:0000256" key="1">
    <source>
        <dbReference type="ARBA" id="ARBA00001917"/>
    </source>
</evidence>
<dbReference type="AlphaFoldDB" id="A0A160FL79"/>
<keyword evidence="5" id="KW-0479">Metal-binding</keyword>
<dbReference type="PROSITE" id="PS51384">
    <property type="entry name" value="FAD_FR"/>
    <property type="match status" value="1"/>
</dbReference>
<dbReference type="GO" id="GO:0051537">
    <property type="term" value="F:2 iron, 2 sulfur cluster binding"/>
    <property type="evidence" value="ECO:0007669"/>
    <property type="project" value="UniProtKB-KW"/>
</dbReference>
<dbReference type="PANTHER" id="PTHR30212:SF2">
    <property type="entry name" value="PROTEIN YIIM"/>
    <property type="match status" value="1"/>
</dbReference>
<evidence type="ECO:0000256" key="4">
    <source>
        <dbReference type="ARBA" id="ARBA00022714"/>
    </source>
</evidence>
<dbReference type="InterPro" id="IPR001041">
    <property type="entry name" value="2Fe-2S_ferredoxin-type"/>
</dbReference>
<dbReference type="InterPro" id="IPR017927">
    <property type="entry name" value="FAD-bd_FR_type"/>
</dbReference>
<evidence type="ECO:0000313" key="12">
    <source>
        <dbReference type="Proteomes" id="UP000076852"/>
    </source>
</evidence>
<keyword evidence="3" id="KW-0288">FMN</keyword>
<feature type="domain" description="FAD-binding FR-type" evidence="10">
    <location>
        <begin position="1"/>
        <end position="105"/>
    </location>
</feature>
<dbReference type="Pfam" id="PF22290">
    <property type="entry name" value="DmmA-like_N"/>
    <property type="match status" value="1"/>
</dbReference>
<reference evidence="11 12" key="1">
    <citation type="journal article" date="2016" name="Gene">
        <title>PacBio SMRT assembly of a complex multi-replicon genome reveals chlorocatechol degradative operon in a region of genome plasticity.</title>
        <authorList>
            <person name="Ricker N."/>
            <person name="Shen S.Y."/>
            <person name="Goordial J."/>
            <person name="Jin S."/>
            <person name="Fulthorpe R.R."/>
        </authorList>
    </citation>
    <scope>NUCLEOTIDE SEQUENCE [LARGE SCALE GENOMIC DNA]</scope>
    <source>
        <strain evidence="11 12">OLGA172</strain>
    </source>
</reference>
<dbReference type="CDD" id="cd00207">
    <property type="entry name" value="fer2"/>
    <property type="match status" value="1"/>
</dbReference>
<dbReference type="PRINTS" id="PR00409">
    <property type="entry name" value="PHDIOXRDTASE"/>
</dbReference>
<dbReference type="RefSeq" id="WP_063496471.1">
    <property type="nucleotide sequence ID" value="NZ_CP014578.1"/>
</dbReference>
<accession>A0A160FL79</accession>
<feature type="domain" description="2Fe-2S ferredoxin-type" evidence="9">
    <location>
        <begin position="228"/>
        <end position="311"/>
    </location>
</feature>
<evidence type="ECO:0000256" key="5">
    <source>
        <dbReference type="ARBA" id="ARBA00022723"/>
    </source>
</evidence>
<dbReference type="OrthoDB" id="544091at2"/>
<dbReference type="GO" id="GO:0016491">
    <property type="term" value="F:oxidoreductase activity"/>
    <property type="evidence" value="ECO:0007669"/>
    <property type="project" value="UniProtKB-KW"/>
</dbReference>
<dbReference type="Gene3D" id="2.40.30.10">
    <property type="entry name" value="Translation factors"/>
    <property type="match status" value="1"/>
</dbReference>
<sequence length="311" mass="34080">MNTIEVRVEATRLLTPVVREFTLTAVHGRLPKFSSGSHIQVRLPLEERPLRNAYSLLGDPANASSYRIAVRKQDDSRGGSVFMHERVSEGSALKITPPANLFALHSGARAHILIAGGIGITPFVAHVAALERDAADFELHYAYRQGLTDAYRTELSERLGSRFHGYDGERARLDIERVLRGRPMGTHVYVCGPQALLNAVRETARALGWPDGRVHWEAFAAPQPGAPFVVTLMRSGSRLDVAADQSLLEALEASGLEIPNLCRGGVCGQCATRHVAGEVDHRDLFLHESERATHLMPCVSRAHSSSLFLDL</sequence>
<dbReference type="InterPro" id="IPR012675">
    <property type="entry name" value="Beta-grasp_dom_sf"/>
</dbReference>
<dbReference type="Gene3D" id="3.10.20.30">
    <property type="match status" value="1"/>
</dbReference>
<evidence type="ECO:0000259" key="9">
    <source>
        <dbReference type="PROSITE" id="PS51085"/>
    </source>
</evidence>
<dbReference type="PROSITE" id="PS51085">
    <property type="entry name" value="2FE2S_FER_2"/>
    <property type="match status" value="1"/>
</dbReference>
<dbReference type="EMBL" id="CP014578">
    <property type="protein sequence ID" value="ANB73064.1"/>
    <property type="molecule type" value="Genomic_DNA"/>
</dbReference>
<keyword evidence="6" id="KW-0560">Oxidoreductase</keyword>
<dbReference type="InterPro" id="IPR052353">
    <property type="entry name" value="Benzoxazolinone_Detox_Enz"/>
</dbReference>
<dbReference type="InterPro" id="IPR054582">
    <property type="entry name" value="DmmA-like_N"/>
</dbReference>
<comment type="cofactor">
    <cofactor evidence="1">
        <name>FMN</name>
        <dbReference type="ChEBI" id="CHEBI:58210"/>
    </cofactor>
</comment>
<evidence type="ECO:0000256" key="6">
    <source>
        <dbReference type="ARBA" id="ARBA00023002"/>
    </source>
</evidence>
<evidence type="ECO:0000256" key="8">
    <source>
        <dbReference type="ARBA" id="ARBA00023014"/>
    </source>
</evidence>
<keyword evidence="7" id="KW-0408">Iron</keyword>
<evidence type="ECO:0000256" key="3">
    <source>
        <dbReference type="ARBA" id="ARBA00022643"/>
    </source>
</evidence>
<protein>
    <submittedName>
        <fullName evidence="11">Ferredoxin</fullName>
    </submittedName>
</protein>
<dbReference type="KEGG" id="buz:AYM40_12340"/>
<gene>
    <name evidence="11" type="ORF">AYM40_12340</name>
</gene>
<evidence type="ECO:0000256" key="2">
    <source>
        <dbReference type="ARBA" id="ARBA00022630"/>
    </source>
</evidence>
<dbReference type="InterPro" id="IPR039261">
    <property type="entry name" value="FNR_nucleotide-bd"/>
</dbReference>
<name>A0A160FL79_9BURK</name>
<dbReference type="SUPFAM" id="SSF54292">
    <property type="entry name" value="2Fe-2S ferredoxin-like"/>
    <property type="match status" value="1"/>
</dbReference>
<dbReference type="Pfam" id="PF00111">
    <property type="entry name" value="Fer2"/>
    <property type="match status" value="1"/>
</dbReference>
<organism evidence="11 12">
    <name type="scientific">Paraburkholderia phytofirmans OLGA172</name>
    <dbReference type="NCBI Taxonomy" id="1417228"/>
    <lineage>
        <taxon>Bacteria</taxon>
        <taxon>Pseudomonadati</taxon>
        <taxon>Pseudomonadota</taxon>
        <taxon>Betaproteobacteria</taxon>
        <taxon>Burkholderiales</taxon>
        <taxon>Burkholderiaceae</taxon>
        <taxon>Paraburkholderia</taxon>
    </lineage>
</organism>
<keyword evidence="8" id="KW-0411">Iron-sulfur</keyword>
<dbReference type="PROSITE" id="PS00197">
    <property type="entry name" value="2FE2S_FER_1"/>
    <property type="match status" value="1"/>
</dbReference>
<dbReference type="InterPro" id="IPR006058">
    <property type="entry name" value="2Fe2S_fd_BS"/>
</dbReference>
<keyword evidence="12" id="KW-1185">Reference proteome</keyword>
<dbReference type="InterPro" id="IPR017938">
    <property type="entry name" value="Riboflavin_synthase-like_b-brl"/>
</dbReference>
<dbReference type="InterPro" id="IPR036010">
    <property type="entry name" value="2Fe-2S_ferredoxin-like_sf"/>
</dbReference>
<keyword evidence="4" id="KW-0001">2Fe-2S</keyword>
<dbReference type="Proteomes" id="UP000076852">
    <property type="component" value="Chromosome 1"/>
</dbReference>
<proteinExistence type="predicted"/>
<keyword evidence="2" id="KW-0285">Flavoprotein</keyword>